<protein>
    <submittedName>
        <fullName evidence="3">Conjugal transfer protein TraW</fullName>
    </submittedName>
</protein>
<feature type="signal peptide" evidence="2">
    <location>
        <begin position="1"/>
        <end position="24"/>
    </location>
</feature>
<name>A0A975KB80_9SPHN</name>
<evidence type="ECO:0000313" key="3">
    <source>
        <dbReference type="EMBL" id="QUT08206.1"/>
    </source>
</evidence>
<reference evidence="3" key="1">
    <citation type="submission" date="2021-04" db="EMBL/GenBank/DDBJ databases">
        <title>Isolation of p-tert-butylphenol degrading bacteria Sphingobium phenoxybenzoativorans Tas13 from active sludge.</title>
        <authorList>
            <person name="Li Y."/>
        </authorList>
    </citation>
    <scope>NUCLEOTIDE SEQUENCE</scope>
    <source>
        <strain evidence="3">Tas13</strain>
    </source>
</reference>
<dbReference type="Proteomes" id="UP000681425">
    <property type="component" value="Chromosome"/>
</dbReference>
<dbReference type="AlphaFoldDB" id="A0A975KB80"/>
<dbReference type="KEGG" id="spph:KFK14_09950"/>
<gene>
    <name evidence="3" type="ORF">KFK14_09950</name>
</gene>
<organism evidence="3 4">
    <name type="scientific">Sphingobium phenoxybenzoativorans</name>
    <dbReference type="NCBI Taxonomy" id="1592790"/>
    <lineage>
        <taxon>Bacteria</taxon>
        <taxon>Pseudomonadati</taxon>
        <taxon>Pseudomonadota</taxon>
        <taxon>Alphaproteobacteria</taxon>
        <taxon>Sphingomonadales</taxon>
        <taxon>Sphingomonadaceae</taxon>
        <taxon>Sphingobium</taxon>
    </lineage>
</organism>
<evidence type="ECO:0000313" key="4">
    <source>
        <dbReference type="Proteomes" id="UP000681425"/>
    </source>
</evidence>
<sequence>MIFQSASIALLLLASAVVAARAHAATSTIGRTWPIAEPDALAEIEARTARLPPDMREKFGPRSSWSAMKSASLAPATKSQTRIAVPFYTLDTEIRLPSGELLYPKGYSFNPLSYVTLPQRLVVVHPRDLGWALKTARLTDFILLAAGSAQDDDAITLSERTGRPIFILEERIKERLSLTVAPVIIAQVGQKLELTEVRLDRSLTRSAAGASPTNPTSSRRHGQ</sequence>
<keyword evidence="2" id="KW-0732">Signal</keyword>
<feature type="region of interest" description="Disordered" evidence="1">
    <location>
        <begin position="204"/>
        <end position="223"/>
    </location>
</feature>
<feature type="chain" id="PRO_5037469621" evidence="2">
    <location>
        <begin position="25"/>
        <end position="223"/>
    </location>
</feature>
<evidence type="ECO:0000256" key="1">
    <source>
        <dbReference type="SAM" id="MobiDB-lite"/>
    </source>
</evidence>
<dbReference type="EMBL" id="CP073910">
    <property type="protein sequence ID" value="QUT08206.1"/>
    <property type="molecule type" value="Genomic_DNA"/>
</dbReference>
<evidence type="ECO:0000256" key="2">
    <source>
        <dbReference type="SAM" id="SignalP"/>
    </source>
</evidence>
<keyword evidence="4" id="KW-1185">Reference proteome</keyword>
<accession>A0A975KB80</accession>
<proteinExistence type="predicted"/>